<dbReference type="Proteomes" id="UP000188929">
    <property type="component" value="Unassembled WGS sequence"/>
</dbReference>
<gene>
    <name evidence="1" type="ORF">BL253_17060</name>
</gene>
<keyword evidence="2" id="KW-1185">Reference proteome</keyword>
<reference evidence="2" key="1">
    <citation type="submission" date="2016-10" db="EMBL/GenBank/DDBJ databases">
        <title>Frankia sp. NRRL B-16386 Genome sequencing.</title>
        <authorList>
            <person name="Ghodhbane-Gtari F."/>
            <person name="Swanson E."/>
            <person name="Gueddou A."/>
            <person name="Hezbri K."/>
            <person name="Ktari K."/>
            <person name="Nouioui I."/>
            <person name="Morris K."/>
            <person name="Simpson S."/>
            <person name="Abebe-Akele F."/>
            <person name="Thomas K."/>
            <person name="Gtari M."/>
            <person name="Tisa L.S."/>
        </authorList>
    </citation>
    <scope>NUCLEOTIDE SEQUENCE [LARGE SCALE GENOMIC DNA]</scope>
    <source>
        <strain evidence="2">NRRL B-16386</strain>
    </source>
</reference>
<protein>
    <submittedName>
        <fullName evidence="1">Uncharacterized protein</fullName>
    </submittedName>
</protein>
<dbReference type="AlphaFoldDB" id="A0A1V2IBI2"/>
<organism evidence="1 2">
    <name type="scientific">Pseudofrankia asymbiotica</name>
    <dbReference type="NCBI Taxonomy" id="1834516"/>
    <lineage>
        <taxon>Bacteria</taxon>
        <taxon>Bacillati</taxon>
        <taxon>Actinomycetota</taxon>
        <taxon>Actinomycetes</taxon>
        <taxon>Frankiales</taxon>
        <taxon>Frankiaceae</taxon>
        <taxon>Pseudofrankia</taxon>
    </lineage>
</organism>
<accession>A0A1V2IBI2</accession>
<name>A0A1V2IBI2_9ACTN</name>
<comment type="caution">
    <text evidence="1">The sequence shown here is derived from an EMBL/GenBank/DDBJ whole genome shotgun (WGS) entry which is preliminary data.</text>
</comment>
<dbReference type="STRING" id="1834516.BL253_17060"/>
<evidence type="ECO:0000313" key="2">
    <source>
        <dbReference type="Proteomes" id="UP000188929"/>
    </source>
</evidence>
<evidence type="ECO:0000313" key="1">
    <source>
        <dbReference type="EMBL" id="ONH29127.1"/>
    </source>
</evidence>
<dbReference type="EMBL" id="MOMC01000034">
    <property type="protein sequence ID" value="ONH29127.1"/>
    <property type="molecule type" value="Genomic_DNA"/>
</dbReference>
<proteinExistence type="predicted"/>
<sequence length="88" mass="9049">MSAAGGSVGPVPGGAVVWVVVARDAERICCAVCTSEQLAMSAVSALEERGVSDTDVIPVAAVDRLMLLPKRRDVTLGEWVGISTAPLN</sequence>